<dbReference type="CDD" id="cd02199">
    <property type="entry name" value="YjgF_YER057c_UK114_like_1"/>
    <property type="match status" value="1"/>
</dbReference>
<evidence type="ECO:0000313" key="2">
    <source>
        <dbReference type="EMBL" id="MDN7242884.1"/>
    </source>
</evidence>
<dbReference type="InterPro" id="IPR035959">
    <property type="entry name" value="RutC-like_sf"/>
</dbReference>
<reference evidence="2 3" key="1">
    <citation type="submission" date="2023-06" db="EMBL/GenBank/DDBJ databases">
        <title>Novel species in genus Planococcus.</title>
        <authorList>
            <person name="Ning S."/>
        </authorList>
    </citation>
    <scope>NUCLEOTIDE SEQUENCE [LARGE SCALE GENOMIC DNA]</scope>
    <source>
        <strain evidence="2 3">N028</strain>
    </source>
</reference>
<proteinExistence type="predicted"/>
<evidence type="ECO:0000313" key="3">
    <source>
        <dbReference type="Proteomes" id="UP001172055"/>
    </source>
</evidence>
<dbReference type="SUPFAM" id="SSF55298">
    <property type="entry name" value="YjgF-like"/>
    <property type="match status" value="1"/>
</dbReference>
<dbReference type="PANTHER" id="PTHR43760:SF1">
    <property type="entry name" value="ENDORIBONUCLEASE L-PSP_CHORISMATE MUTASE-LIKE DOMAIN-CONTAINING PROTEIN"/>
    <property type="match status" value="1"/>
</dbReference>
<dbReference type="PANTHER" id="PTHR43760">
    <property type="entry name" value="ENDORIBONUCLEASE-RELATED"/>
    <property type="match status" value="1"/>
</dbReference>
<sequence length="158" mass="17238">MGIYDRLEELGIQVPKIEPRFHFIPGVQVGDLLFISGQTPEIDGEMQYAGRVGADLDVETAKKAARLTALNCLGEMEVVLGSLERVQRIVRVIGYVRSAENFGEQPLVINGASELLTDIFGEAGQHARAALGTSELPFGAPVELEMIVQVREPDAYEI</sequence>
<gene>
    <name evidence="2" type="ORF">QWY14_13805</name>
</gene>
<dbReference type="Gene3D" id="3.30.1330.40">
    <property type="entry name" value="RutC-like"/>
    <property type="match status" value="1"/>
</dbReference>
<dbReference type="InterPro" id="IPR013813">
    <property type="entry name" value="Endoribo_LPSP/chorism_mut-like"/>
</dbReference>
<name>A0ABT8N582_9BACL</name>
<dbReference type="EMBL" id="JAUJWV010000002">
    <property type="protein sequence ID" value="MDN7242884.1"/>
    <property type="molecule type" value="Genomic_DNA"/>
</dbReference>
<dbReference type="Proteomes" id="UP001172055">
    <property type="component" value="Unassembled WGS sequence"/>
</dbReference>
<keyword evidence="3" id="KW-1185">Reference proteome</keyword>
<dbReference type="RefSeq" id="WP_301724449.1">
    <property type="nucleotide sequence ID" value="NZ_JAUJWV010000002.1"/>
</dbReference>
<organism evidence="2 3">
    <name type="scientific">Planococcus shixiaomingii</name>
    <dbReference type="NCBI Taxonomy" id="3058393"/>
    <lineage>
        <taxon>Bacteria</taxon>
        <taxon>Bacillati</taxon>
        <taxon>Bacillota</taxon>
        <taxon>Bacilli</taxon>
        <taxon>Bacillales</taxon>
        <taxon>Caryophanaceae</taxon>
        <taxon>Planococcus</taxon>
    </lineage>
</organism>
<feature type="domain" description="Endoribonuclease L-PSP/chorismate mutase-like" evidence="1">
    <location>
        <begin position="11"/>
        <end position="136"/>
    </location>
</feature>
<comment type="caution">
    <text evidence="2">The sequence shown here is derived from an EMBL/GenBank/DDBJ whole genome shotgun (WGS) entry which is preliminary data.</text>
</comment>
<accession>A0ABT8N582</accession>
<dbReference type="Pfam" id="PF14588">
    <property type="entry name" value="YjgF_endoribonc"/>
    <property type="match status" value="1"/>
</dbReference>
<protein>
    <submittedName>
        <fullName evidence="2">RidA family protein</fullName>
    </submittedName>
</protein>
<evidence type="ECO:0000259" key="1">
    <source>
        <dbReference type="Pfam" id="PF14588"/>
    </source>
</evidence>